<dbReference type="Gene3D" id="1.10.287.810">
    <property type="entry name" value="Mitochondrial import inner membrane translocase subunit tim13 like domains"/>
    <property type="match status" value="1"/>
</dbReference>
<evidence type="ECO:0000259" key="2">
    <source>
        <dbReference type="Pfam" id="PF02953"/>
    </source>
</evidence>
<keyword evidence="1" id="KW-0999">Mitochondrion inner membrane</keyword>
<dbReference type="OMA" id="DLCYTGT"/>
<dbReference type="Pfam" id="PF02953">
    <property type="entry name" value="zf-Tim10_DDP"/>
    <property type="match status" value="1"/>
</dbReference>
<comment type="subunit">
    <text evidence="1">Heterohexamer.</text>
</comment>
<comment type="subcellular location">
    <subcellularLocation>
        <location evidence="1">Mitochondrion inner membrane</location>
        <topology evidence="1">Peripheral membrane protein</topology>
        <orientation evidence="1">Intermembrane side</orientation>
    </subcellularLocation>
</comment>
<dbReference type="SUPFAM" id="SSF144122">
    <property type="entry name" value="Tim10-like"/>
    <property type="match status" value="1"/>
</dbReference>
<gene>
    <name evidence="3" type="ORF">TCAL_11683</name>
</gene>
<dbReference type="OrthoDB" id="344165at2759"/>
<reference evidence="3 4" key="1">
    <citation type="journal article" date="2018" name="Nat. Ecol. Evol.">
        <title>Genomic signatures of mitonuclear coevolution across populations of Tigriopus californicus.</title>
        <authorList>
            <person name="Barreto F.S."/>
            <person name="Watson E.T."/>
            <person name="Lima T.G."/>
            <person name="Willett C.S."/>
            <person name="Edmands S."/>
            <person name="Li W."/>
            <person name="Burton R.S."/>
        </authorList>
    </citation>
    <scope>NUCLEOTIDE SEQUENCE [LARGE SCALE GENOMIC DNA]</scope>
    <source>
        <strain evidence="3 4">San Diego</strain>
    </source>
</reference>
<dbReference type="GO" id="GO:0005743">
    <property type="term" value="C:mitochondrial inner membrane"/>
    <property type="evidence" value="ECO:0007669"/>
    <property type="project" value="UniProtKB-SubCell"/>
</dbReference>
<proteinExistence type="inferred from homology"/>
<keyword evidence="4" id="KW-1185">Reference proteome</keyword>
<name>A0A553P7S1_TIGCA</name>
<keyword evidence="1" id="KW-0653">Protein transport</keyword>
<keyword evidence="1" id="KW-0472">Membrane</keyword>
<sequence length="88" mass="10134">MNRGGDAALQQFIAAETEKQKFQNIIHELNEKCWDTCMDKPSNKLDSRTESCLKNCVSRFLDANILITERLEKKATEMLNNHDSMSLE</sequence>
<keyword evidence="1" id="KW-0143">Chaperone</keyword>
<dbReference type="EMBL" id="VCGU01000007">
    <property type="protein sequence ID" value="TRY73690.1"/>
    <property type="molecule type" value="Genomic_DNA"/>
</dbReference>
<dbReference type="InterPro" id="IPR004217">
    <property type="entry name" value="Tim10-like"/>
</dbReference>
<dbReference type="AlphaFoldDB" id="A0A553P7S1"/>
<keyword evidence="1" id="KW-0811">Translocation</keyword>
<evidence type="ECO:0000313" key="4">
    <source>
        <dbReference type="Proteomes" id="UP000318571"/>
    </source>
</evidence>
<keyword evidence="1" id="KW-0496">Mitochondrion</keyword>
<dbReference type="STRING" id="6832.A0A553P7S1"/>
<accession>A0A553P7S1</accession>
<comment type="similarity">
    <text evidence="1">Belongs to the small Tim family.</text>
</comment>
<dbReference type="GO" id="GO:0015031">
    <property type="term" value="P:protein transport"/>
    <property type="evidence" value="ECO:0007669"/>
    <property type="project" value="UniProtKB-KW"/>
</dbReference>
<comment type="function">
    <text evidence="1">Mitochondrial intermembrane chaperone that participates in the import and insertion of some multi-pass transmembrane proteins into the mitochondrial inner membrane. Also required for the transfer of beta-barrel precursors from the TOM complex to the sorting and assembly machinery (SAM complex) of the outer membrane. Acts as a chaperone-like protein that protects the hydrophobic precursors from aggregation and guide them through the mitochondrial intermembrane space.</text>
</comment>
<comment type="domain">
    <text evidence="1">The twin CX3C motif contains 4 conserved Cys residues that form 2 disulfide bonds in the mitochondrial intermembrane space.</text>
</comment>
<keyword evidence="1" id="KW-1015">Disulfide bond</keyword>
<evidence type="ECO:0000313" key="3">
    <source>
        <dbReference type="EMBL" id="TRY73690.1"/>
    </source>
</evidence>
<comment type="caution">
    <text evidence="3">The sequence shown here is derived from an EMBL/GenBank/DDBJ whole genome shotgun (WGS) entry which is preliminary data.</text>
</comment>
<protein>
    <recommendedName>
        <fullName evidence="1">Mitochondrial import inner membrane translocase subunit</fullName>
    </recommendedName>
</protein>
<keyword evidence="1" id="KW-0813">Transport</keyword>
<evidence type="ECO:0000256" key="1">
    <source>
        <dbReference type="RuleBase" id="RU367043"/>
    </source>
</evidence>
<dbReference type="Proteomes" id="UP000318571">
    <property type="component" value="Chromosome 3"/>
</dbReference>
<dbReference type="InterPro" id="IPR035427">
    <property type="entry name" value="Tim10-like_dom_sf"/>
</dbReference>
<feature type="domain" description="Tim10-like" evidence="2">
    <location>
        <begin position="11"/>
        <end position="73"/>
    </location>
</feature>
<organism evidence="3 4">
    <name type="scientific">Tigriopus californicus</name>
    <name type="common">Marine copepod</name>
    <dbReference type="NCBI Taxonomy" id="6832"/>
    <lineage>
        <taxon>Eukaryota</taxon>
        <taxon>Metazoa</taxon>
        <taxon>Ecdysozoa</taxon>
        <taxon>Arthropoda</taxon>
        <taxon>Crustacea</taxon>
        <taxon>Multicrustacea</taxon>
        <taxon>Hexanauplia</taxon>
        <taxon>Copepoda</taxon>
        <taxon>Harpacticoida</taxon>
        <taxon>Harpacticidae</taxon>
        <taxon>Tigriopus</taxon>
    </lineage>
</organism>